<dbReference type="RefSeq" id="XP_048317965.1">
    <property type="nucleotide sequence ID" value="XM_048462008.1"/>
</dbReference>
<dbReference type="PANTHER" id="PTHR33223">
    <property type="entry name" value="CCHC-TYPE DOMAIN-CONTAINING PROTEIN"/>
    <property type="match status" value="1"/>
</dbReference>
<evidence type="ECO:0000259" key="2">
    <source>
        <dbReference type="Pfam" id="PF03732"/>
    </source>
</evidence>
<dbReference type="PANTHER" id="PTHR33223:SF9">
    <property type="entry name" value="RETROTRANSPOSON GAG DOMAIN-CONTAINING PROTEIN"/>
    <property type="match status" value="1"/>
</dbReference>
<evidence type="ECO:0000256" key="1">
    <source>
        <dbReference type="SAM" id="MobiDB-lite"/>
    </source>
</evidence>
<dbReference type="Proteomes" id="UP001652623">
    <property type="component" value="Chromosome 12"/>
</dbReference>
<name>A0ABM3I092_ZIZJJ</name>
<reference evidence="4" key="1">
    <citation type="submission" date="2025-08" db="UniProtKB">
        <authorList>
            <consortium name="RefSeq"/>
        </authorList>
    </citation>
    <scope>IDENTIFICATION</scope>
    <source>
        <tissue evidence="4">Seedling</tissue>
    </source>
</reference>
<dbReference type="Pfam" id="PF03732">
    <property type="entry name" value="Retrotrans_gag"/>
    <property type="match status" value="1"/>
</dbReference>
<proteinExistence type="predicted"/>
<protein>
    <submittedName>
        <fullName evidence="4">Uncharacterized protein LOC125418468</fullName>
    </submittedName>
</protein>
<dbReference type="GeneID" id="125418468"/>
<dbReference type="InterPro" id="IPR005162">
    <property type="entry name" value="Retrotrans_gag_dom"/>
</dbReference>
<evidence type="ECO:0000313" key="3">
    <source>
        <dbReference type="Proteomes" id="UP001652623"/>
    </source>
</evidence>
<organism evidence="3 4">
    <name type="scientific">Ziziphus jujuba</name>
    <name type="common">Chinese jujube</name>
    <name type="synonym">Ziziphus sativa</name>
    <dbReference type="NCBI Taxonomy" id="326968"/>
    <lineage>
        <taxon>Eukaryota</taxon>
        <taxon>Viridiplantae</taxon>
        <taxon>Streptophyta</taxon>
        <taxon>Embryophyta</taxon>
        <taxon>Tracheophyta</taxon>
        <taxon>Spermatophyta</taxon>
        <taxon>Magnoliopsida</taxon>
        <taxon>eudicotyledons</taxon>
        <taxon>Gunneridae</taxon>
        <taxon>Pentapetalae</taxon>
        <taxon>rosids</taxon>
        <taxon>fabids</taxon>
        <taxon>Rosales</taxon>
        <taxon>Rhamnaceae</taxon>
        <taxon>Paliureae</taxon>
        <taxon>Ziziphus</taxon>
    </lineage>
</organism>
<evidence type="ECO:0000313" key="4">
    <source>
        <dbReference type="RefSeq" id="XP_048317965.1"/>
    </source>
</evidence>
<sequence>MADKLGTTLAESDRSFSGSGMLQKLSEPVSAGSVLTRTLGLEGSIVMTSEAMCGALVVYVVPNPISSRWIAETNLPSRFVPLKFDLYDGMSDPLEHLMQYHHAIFPLGLPYDRREAIMCKIFVTSLKGVALTWFDSLKSESIHSFEELINHFGAQFASSMKVKKEAHHFFTITQGRNKSLKAYTQRFNKENVNILDCNESIVIEAFKKDLLGENYLYESLMKRVPETMIEPMSRAVKYINLEED</sequence>
<feature type="domain" description="Retrotransposon gag" evidence="2">
    <location>
        <begin position="120"/>
        <end position="192"/>
    </location>
</feature>
<accession>A0ABM3I092</accession>
<gene>
    <name evidence="4" type="primary">LOC125418468</name>
</gene>
<keyword evidence="3" id="KW-1185">Reference proteome</keyword>
<feature type="region of interest" description="Disordered" evidence="1">
    <location>
        <begin position="1"/>
        <end position="20"/>
    </location>
</feature>